<dbReference type="EMBL" id="BAABWH010000001">
    <property type="protein sequence ID" value="GAA6144609.1"/>
    <property type="molecule type" value="Genomic_DNA"/>
</dbReference>
<organism evidence="1 2">
    <name type="scientific">Thalassolituus maritimus</name>
    <dbReference type="NCBI Taxonomy" id="484498"/>
    <lineage>
        <taxon>Bacteria</taxon>
        <taxon>Pseudomonadati</taxon>
        <taxon>Pseudomonadota</taxon>
        <taxon>Gammaproteobacteria</taxon>
        <taxon>Oceanospirillales</taxon>
        <taxon>Oceanospirillaceae</taxon>
        <taxon>Thalassolituus</taxon>
    </lineage>
</organism>
<gene>
    <name evidence="1" type="ORF">NBRC116585_07260</name>
</gene>
<evidence type="ECO:0008006" key="3">
    <source>
        <dbReference type="Google" id="ProtNLM"/>
    </source>
</evidence>
<reference evidence="1 2" key="1">
    <citation type="submission" date="2024-04" db="EMBL/GenBank/DDBJ databases">
        <title>Draft genome sequence of Thalassolituus maritimus NBRC 116585.</title>
        <authorList>
            <person name="Miyakawa T."/>
            <person name="Kusuya Y."/>
            <person name="Miura T."/>
        </authorList>
    </citation>
    <scope>NUCLEOTIDE SEQUENCE [LARGE SCALE GENOMIC DNA]</scope>
    <source>
        <strain evidence="1 2">5NW40-0001</strain>
    </source>
</reference>
<evidence type="ECO:0000313" key="2">
    <source>
        <dbReference type="Proteomes" id="UP001481413"/>
    </source>
</evidence>
<sequence>MKYKVEYDSGVTDGIKAIWGIPEGADVLEITPMGDVFVRLSDNTFQLISVTDGVVQDVTDDINEYGLPPVDFALGDEWYQLDAQAALSEEGFTLPAKACFGFRVPLFQGGEYSSANIEAEDILSYHTRVQALVSDDA</sequence>
<accession>A0ABP9ZWU1</accession>
<name>A0ABP9ZWU1_9GAMM</name>
<keyword evidence="2" id="KW-1185">Reference proteome</keyword>
<proteinExistence type="predicted"/>
<evidence type="ECO:0000313" key="1">
    <source>
        <dbReference type="EMBL" id="GAA6144609.1"/>
    </source>
</evidence>
<protein>
    <recommendedName>
        <fullName evidence="3">T6SS immunity protein Tdi1 C-terminal domain-containing protein</fullName>
    </recommendedName>
</protein>
<dbReference type="RefSeq" id="WP_353293533.1">
    <property type="nucleotide sequence ID" value="NZ_BAABWH010000001.1"/>
</dbReference>
<dbReference type="Proteomes" id="UP001481413">
    <property type="component" value="Unassembled WGS sequence"/>
</dbReference>
<comment type="caution">
    <text evidence="1">The sequence shown here is derived from an EMBL/GenBank/DDBJ whole genome shotgun (WGS) entry which is preliminary data.</text>
</comment>